<comment type="caution">
    <text evidence="2">The sequence shown here is derived from an EMBL/GenBank/DDBJ whole genome shotgun (WGS) entry which is preliminary data.</text>
</comment>
<reference evidence="2 3" key="1">
    <citation type="submission" date="2019-10" db="EMBL/GenBank/DDBJ databases">
        <title>Epibacterium sp. nov., isolated from seawater.</title>
        <authorList>
            <person name="Zhang X."/>
            <person name="Li N."/>
        </authorList>
    </citation>
    <scope>NUCLEOTIDE SEQUENCE [LARGE SCALE GENOMIC DNA]</scope>
    <source>
        <strain evidence="2 3">SM1979</strain>
    </source>
</reference>
<evidence type="ECO:0000313" key="2">
    <source>
        <dbReference type="EMBL" id="MQQ09379.1"/>
    </source>
</evidence>
<accession>A0A843YJN2</accession>
<keyword evidence="1" id="KW-1133">Transmembrane helix</keyword>
<proteinExistence type="predicted"/>
<dbReference type="RefSeq" id="WP_153216331.1">
    <property type="nucleotide sequence ID" value="NZ_WIBF01000008.1"/>
</dbReference>
<name>A0A843YJN2_9RHOB</name>
<gene>
    <name evidence="2" type="ORF">GFB49_13005</name>
</gene>
<protein>
    <submittedName>
        <fullName evidence="2">Uncharacterized protein</fullName>
    </submittedName>
</protein>
<keyword evidence="3" id="KW-1185">Reference proteome</keyword>
<dbReference type="EMBL" id="WIBF01000008">
    <property type="protein sequence ID" value="MQQ09379.1"/>
    <property type="molecule type" value="Genomic_DNA"/>
</dbReference>
<sequence>MGEHIGEFRSRLSRLERKYKGMSAGYDAKLRSDGLIVITPRKAKRRVAWVPMAVFLLGFVVFKGFLMVSLGTSSYDERVARLQDGTGVEQVGAFVMQADPLSTLVANKMGTVLQ</sequence>
<dbReference type="AlphaFoldDB" id="A0A843YJN2"/>
<keyword evidence="1" id="KW-0812">Transmembrane</keyword>
<dbReference type="Proteomes" id="UP000444174">
    <property type="component" value="Unassembled WGS sequence"/>
</dbReference>
<evidence type="ECO:0000256" key="1">
    <source>
        <dbReference type="SAM" id="Phobius"/>
    </source>
</evidence>
<feature type="transmembrane region" description="Helical" evidence="1">
    <location>
        <begin position="47"/>
        <end position="68"/>
    </location>
</feature>
<organism evidence="2 3">
    <name type="scientific">Tritonibacter litoralis</name>
    <dbReference type="NCBI Taxonomy" id="2662264"/>
    <lineage>
        <taxon>Bacteria</taxon>
        <taxon>Pseudomonadati</taxon>
        <taxon>Pseudomonadota</taxon>
        <taxon>Alphaproteobacteria</taxon>
        <taxon>Rhodobacterales</taxon>
        <taxon>Paracoccaceae</taxon>
        <taxon>Tritonibacter</taxon>
    </lineage>
</organism>
<evidence type="ECO:0000313" key="3">
    <source>
        <dbReference type="Proteomes" id="UP000444174"/>
    </source>
</evidence>
<keyword evidence="1" id="KW-0472">Membrane</keyword>